<evidence type="ECO:0000313" key="7">
    <source>
        <dbReference type="EMBL" id="BBG30272.1"/>
    </source>
</evidence>
<keyword evidence="8" id="KW-1185">Reference proteome</keyword>
<feature type="active site" description="Proton acceptor" evidence="6">
    <location>
        <position position="80"/>
    </location>
</feature>
<evidence type="ECO:0000313" key="8">
    <source>
        <dbReference type="Proteomes" id="UP000267342"/>
    </source>
</evidence>
<dbReference type="GO" id="GO:0005737">
    <property type="term" value="C:cytoplasm"/>
    <property type="evidence" value="ECO:0007669"/>
    <property type="project" value="UniProtKB-SubCell"/>
</dbReference>
<dbReference type="OrthoDB" id="9774737at2"/>
<dbReference type="GO" id="GO:0051287">
    <property type="term" value="F:NAD binding"/>
    <property type="evidence" value="ECO:0007669"/>
    <property type="project" value="UniProtKB-ARBA"/>
</dbReference>
<feature type="binding site" evidence="6">
    <location>
        <begin position="80"/>
        <end position="81"/>
    </location>
    <ligand>
        <name>NAD(+)</name>
        <dbReference type="ChEBI" id="CHEBI:57540"/>
    </ligand>
</feature>
<feature type="binding site" evidence="6">
    <location>
        <position position="182"/>
    </location>
    <ligand>
        <name>NAD(+)</name>
        <dbReference type="ChEBI" id="CHEBI:57540"/>
    </ligand>
</feature>
<evidence type="ECO:0000256" key="5">
    <source>
        <dbReference type="ARBA" id="ARBA00047925"/>
    </source>
</evidence>
<name>A0A348HF70_9GAMM</name>
<comment type="cofactor">
    <cofactor evidence="6">
        <name>a divalent metal cation</name>
        <dbReference type="ChEBI" id="CHEBI:60240"/>
    </cofactor>
</comment>
<dbReference type="SUPFAM" id="SSF111331">
    <property type="entry name" value="NAD kinase/diacylglycerol kinase-like"/>
    <property type="match status" value="1"/>
</dbReference>
<dbReference type="RefSeq" id="WP_027705589.1">
    <property type="nucleotide sequence ID" value="NZ_AP018933.1"/>
</dbReference>
<dbReference type="InterPro" id="IPR017438">
    <property type="entry name" value="ATP-NAD_kinase_N"/>
</dbReference>
<dbReference type="GO" id="GO:0005524">
    <property type="term" value="F:ATP binding"/>
    <property type="evidence" value="ECO:0007669"/>
    <property type="project" value="UniProtKB-KW"/>
</dbReference>
<dbReference type="InterPro" id="IPR002504">
    <property type="entry name" value="NADK"/>
</dbReference>
<keyword evidence="4 6" id="KW-0520">NAD</keyword>
<comment type="similarity">
    <text evidence="6">Belongs to the NAD kinase family.</text>
</comment>
<comment type="catalytic activity">
    <reaction evidence="5 6">
        <text>NAD(+) + ATP = ADP + NADP(+) + H(+)</text>
        <dbReference type="Rhea" id="RHEA:18629"/>
        <dbReference type="ChEBI" id="CHEBI:15378"/>
        <dbReference type="ChEBI" id="CHEBI:30616"/>
        <dbReference type="ChEBI" id="CHEBI:57540"/>
        <dbReference type="ChEBI" id="CHEBI:58349"/>
        <dbReference type="ChEBI" id="CHEBI:456216"/>
        <dbReference type="EC" id="2.7.1.23"/>
    </reaction>
</comment>
<feature type="binding site" evidence="6">
    <location>
        <position position="165"/>
    </location>
    <ligand>
        <name>NAD(+)</name>
        <dbReference type="ChEBI" id="CHEBI:57540"/>
    </ligand>
</feature>
<keyword evidence="2 6" id="KW-0418">Kinase</keyword>
<comment type="caution">
    <text evidence="6">Lacks conserved residue(s) required for the propagation of feature annotation.</text>
</comment>
<evidence type="ECO:0000256" key="6">
    <source>
        <dbReference type="HAMAP-Rule" id="MF_00361"/>
    </source>
</evidence>
<dbReference type="PANTHER" id="PTHR20275">
    <property type="entry name" value="NAD KINASE"/>
    <property type="match status" value="1"/>
</dbReference>
<keyword evidence="6" id="KW-0963">Cytoplasm</keyword>
<keyword evidence="6" id="KW-0547">Nucleotide-binding</keyword>
<comment type="function">
    <text evidence="6">Involved in the regulation of the intracellular balance of NAD and NADP, and is a key enzyme in the biosynthesis of NADP. Catalyzes specifically the phosphorylation on 2'-hydroxyl of the adenosine moiety of NAD to yield NADP.</text>
</comment>
<accession>A0A348HF70</accession>
<dbReference type="Gene3D" id="3.40.50.10330">
    <property type="entry name" value="Probable inorganic polyphosphate/atp-NAD kinase, domain 1"/>
    <property type="match status" value="1"/>
</dbReference>
<sequence length="303" mass="33031">MPHFKTVGLVMRPGSHHSDETLGQVLDILSRHEIDIILDERILAAEIGCISDGCDVSRLPRAALETLGRRCDMVIVIGGDGSMLGAARTLCLTGTPVLGINRGRVGFLTDISTADLELRLEEILSGTYVAEHRFLLDAFIMREGRVVSCAHALNDVVLHSGQVARMVEFTLFIDDQFVYRQRADGLIVATPTGSTAYALSAGGPMLHPSLEAMVLVPMFPHVLSNRPLVIGAASKVSLRIEHGPDPAPQLSCDGQTRLVLQPGDRIDIIRKPQRLVLLHPQSHDYFDSCRSKLGWSSSTQECP</sequence>
<dbReference type="InterPro" id="IPR016064">
    <property type="entry name" value="NAD/diacylglycerol_kinase_sf"/>
</dbReference>
<protein>
    <recommendedName>
        <fullName evidence="6">NAD kinase</fullName>
        <ecNumber evidence="6">2.7.1.23</ecNumber>
    </recommendedName>
    <alternativeName>
        <fullName evidence="6">ATP-dependent NAD kinase</fullName>
    </alternativeName>
</protein>
<dbReference type="GO" id="GO:0003951">
    <property type="term" value="F:NAD+ kinase activity"/>
    <property type="evidence" value="ECO:0007669"/>
    <property type="project" value="UniProtKB-UniRule"/>
</dbReference>
<dbReference type="Proteomes" id="UP000267342">
    <property type="component" value="Chromosome"/>
</dbReference>
<dbReference type="AlphaFoldDB" id="A0A348HF70"/>
<reference evidence="7 8" key="1">
    <citation type="submission" date="2018-09" db="EMBL/GenBank/DDBJ databases">
        <title>Zymobacter palmae IAM14233 (=T109) whole genome analysis.</title>
        <authorList>
            <person name="Yanase H."/>
        </authorList>
    </citation>
    <scope>NUCLEOTIDE SEQUENCE [LARGE SCALE GENOMIC DNA]</scope>
    <source>
        <strain evidence="7 8">IAM14233</strain>
    </source>
</reference>
<keyword evidence="1 6" id="KW-0808">Transferase</keyword>
<dbReference type="STRING" id="1123510.GCA_000620025_02602"/>
<dbReference type="HAMAP" id="MF_00361">
    <property type="entry name" value="NAD_kinase"/>
    <property type="match status" value="1"/>
</dbReference>
<dbReference type="Pfam" id="PF01513">
    <property type="entry name" value="NAD_kinase"/>
    <property type="match status" value="1"/>
</dbReference>
<dbReference type="PANTHER" id="PTHR20275:SF0">
    <property type="entry name" value="NAD KINASE"/>
    <property type="match status" value="1"/>
</dbReference>
<evidence type="ECO:0000256" key="3">
    <source>
        <dbReference type="ARBA" id="ARBA00022857"/>
    </source>
</evidence>
<feature type="binding site" evidence="6">
    <location>
        <position position="255"/>
    </location>
    <ligand>
        <name>NAD(+)</name>
        <dbReference type="ChEBI" id="CHEBI:57540"/>
    </ligand>
</feature>
<proteinExistence type="inferred from homology"/>
<feature type="binding site" evidence="6">
    <location>
        <begin position="154"/>
        <end position="155"/>
    </location>
    <ligand>
        <name>NAD(+)</name>
        <dbReference type="ChEBI" id="CHEBI:57540"/>
    </ligand>
</feature>
<dbReference type="EMBL" id="AP018933">
    <property type="protein sequence ID" value="BBG30272.1"/>
    <property type="molecule type" value="Genomic_DNA"/>
</dbReference>
<comment type="subcellular location">
    <subcellularLocation>
        <location evidence="6">Cytoplasm</location>
    </subcellularLocation>
</comment>
<feature type="binding site" evidence="6">
    <location>
        <begin position="195"/>
        <end position="200"/>
    </location>
    <ligand>
        <name>NAD(+)</name>
        <dbReference type="ChEBI" id="CHEBI:57540"/>
    </ligand>
</feature>
<evidence type="ECO:0000256" key="1">
    <source>
        <dbReference type="ARBA" id="ARBA00022679"/>
    </source>
</evidence>
<keyword evidence="3 6" id="KW-0521">NADP</keyword>
<keyword evidence="6" id="KW-0067">ATP-binding</keyword>
<dbReference type="GO" id="GO:0019674">
    <property type="term" value="P:NAD+ metabolic process"/>
    <property type="evidence" value="ECO:0007669"/>
    <property type="project" value="InterPro"/>
</dbReference>
<dbReference type="Gene3D" id="2.60.200.30">
    <property type="entry name" value="Probable inorganic polyphosphate/atp-NAD kinase, domain 2"/>
    <property type="match status" value="1"/>
</dbReference>
<feature type="binding site" evidence="6">
    <location>
        <position position="184"/>
    </location>
    <ligand>
        <name>NAD(+)</name>
        <dbReference type="ChEBI" id="CHEBI:57540"/>
    </ligand>
</feature>
<dbReference type="Pfam" id="PF20143">
    <property type="entry name" value="NAD_kinase_C"/>
    <property type="match status" value="1"/>
</dbReference>
<dbReference type="GO" id="GO:0006741">
    <property type="term" value="P:NADP+ biosynthetic process"/>
    <property type="evidence" value="ECO:0007669"/>
    <property type="project" value="UniProtKB-UniRule"/>
</dbReference>
<dbReference type="EC" id="2.7.1.23" evidence="6"/>
<organism evidence="7 8">
    <name type="scientific">Zymobacter palmae</name>
    <dbReference type="NCBI Taxonomy" id="33074"/>
    <lineage>
        <taxon>Bacteria</taxon>
        <taxon>Pseudomonadati</taxon>
        <taxon>Pseudomonadota</taxon>
        <taxon>Gammaproteobacteria</taxon>
        <taxon>Oceanospirillales</taxon>
        <taxon>Halomonadaceae</taxon>
        <taxon>Zymobacter group</taxon>
        <taxon>Zymobacter</taxon>
    </lineage>
</organism>
<dbReference type="NCBIfam" id="NF002306">
    <property type="entry name" value="PRK01231.1"/>
    <property type="match status" value="1"/>
</dbReference>
<dbReference type="KEGG" id="zpl:ZBT109_1512"/>
<dbReference type="InterPro" id="IPR017437">
    <property type="entry name" value="ATP-NAD_kinase_PpnK-typ_C"/>
</dbReference>
<evidence type="ECO:0000256" key="2">
    <source>
        <dbReference type="ARBA" id="ARBA00022777"/>
    </source>
</evidence>
<dbReference type="GO" id="GO:0046872">
    <property type="term" value="F:metal ion binding"/>
    <property type="evidence" value="ECO:0007669"/>
    <property type="project" value="UniProtKB-UniRule"/>
</dbReference>
<evidence type="ECO:0000256" key="4">
    <source>
        <dbReference type="ARBA" id="ARBA00023027"/>
    </source>
</evidence>
<gene>
    <name evidence="6" type="primary">nadK</name>
    <name evidence="7" type="ORF">ZBT109_1512</name>
</gene>